<organism evidence="8 9">
    <name type="scientific">Hafnia paralvei</name>
    <dbReference type="NCBI Taxonomy" id="546367"/>
    <lineage>
        <taxon>Bacteria</taxon>
        <taxon>Pseudomonadati</taxon>
        <taxon>Pseudomonadota</taxon>
        <taxon>Gammaproteobacteria</taxon>
        <taxon>Enterobacterales</taxon>
        <taxon>Hafniaceae</taxon>
        <taxon>Hafnia</taxon>
    </lineage>
</organism>
<evidence type="ECO:0000259" key="7">
    <source>
        <dbReference type="Pfam" id="PF00892"/>
    </source>
</evidence>
<comment type="subcellular location">
    <subcellularLocation>
        <location evidence="1">Cell membrane</location>
        <topology evidence="1">Multi-pass membrane protein</topology>
    </subcellularLocation>
</comment>
<dbReference type="GeneID" id="69637823"/>
<dbReference type="InterPro" id="IPR000620">
    <property type="entry name" value="EamA_dom"/>
</dbReference>
<feature type="transmembrane region" description="Helical" evidence="6">
    <location>
        <begin position="88"/>
        <end position="108"/>
    </location>
</feature>
<proteinExistence type="predicted"/>
<keyword evidence="4 6" id="KW-1133">Transmembrane helix</keyword>
<feature type="transmembrane region" description="Helical" evidence="6">
    <location>
        <begin position="142"/>
        <end position="164"/>
    </location>
</feature>
<evidence type="ECO:0000256" key="5">
    <source>
        <dbReference type="ARBA" id="ARBA00023136"/>
    </source>
</evidence>
<comment type="caution">
    <text evidence="8">The sequence shown here is derived from an EMBL/GenBank/DDBJ whole genome shotgun (WGS) entry which is preliminary data.</text>
</comment>
<reference evidence="8 9" key="1">
    <citation type="submission" date="2017-08" db="EMBL/GenBank/DDBJ databases">
        <title>Draft Genome Sequence of Hafnia alvei CITHA-6 Isolated from Raw Bovine Milk.</title>
        <authorList>
            <person name="Culligan E.P."/>
            <person name="Mcsweeney A."/>
            <person name="O'Doherty C."/>
            <person name="Gleeson E."/>
            <person name="O'Riordan D."/>
            <person name="Sleator R.D."/>
        </authorList>
    </citation>
    <scope>NUCLEOTIDE SEQUENCE [LARGE SCALE GENOMIC DNA]</scope>
    <source>
        <strain evidence="8 9">CITHA-6</strain>
    </source>
</reference>
<dbReference type="PANTHER" id="PTHR32322">
    <property type="entry name" value="INNER MEMBRANE TRANSPORTER"/>
    <property type="match status" value="1"/>
</dbReference>
<evidence type="ECO:0000256" key="1">
    <source>
        <dbReference type="ARBA" id="ARBA00004651"/>
    </source>
</evidence>
<dbReference type="GO" id="GO:0016020">
    <property type="term" value="C:membrane"/>
    <property type="evidence" value="ECO:0007669"/>
    <property type="project" value="UniProtKB-SubCell"/>
</dbReference>
<dbReference type="Proteomes" id="UP000218796">
    <property type="component" value="Unassembled WGS sequence"/>
</dbReference>
<evidence type="ECO:0000256" key="3">
    <source>
        <dbReference type="ARBA" id="ARBA00022692"/>
    </source>
</evidence>
<evidence type="ECO:0000313" key="9">
    <source>
        <dbReference type="Proteomes" id="UP000218796"/>
    </source>
</evidence>
<dbReference type="RefSeq" id="WP_039187021.1">
    <property type="nucleotide sequence ID" value="NZ_CALECD010000002.1"/>
</dbReference>
<dbReference type="SUPFAM" id="SSF103481">
    <property type="entry name" value="Multidrug resistance efflux transporter EmrE"/>
    <property type="match status" value="2"/>
</dbReference>
<dbReference type="PANTHER" id="PTHR32322:SF9">
    <property type="entry name" value="AMINO-ACID METABOLITE EFFLUX PUMP-RELATED"/>
    <property type="match status" value="1"/>
</dbReference>
<feature type="domain" description="EamA" evidence="7">
    <location>
        <begin position="145"/>
        <end position="288"/>
    </location>
</feature>
<keyword evidence="2" id="KW-1003">Cell membrane</keyword>
<evidence type="ECO:0000256" key="4">
    <source>
        <dbReference type="ARBA" id="ARBA00022989"/>
    </source>
</evidence>
<dbReference type="OrthoDB" id="7158585at2"/>
<feature type="transmembrane region" description="Helical" evidence="6">
    <location>
        <begin position="176"/>
        <end position="198"/>
    </location>
</feature>
<dbReference type="InterPro" id="IPR050638">
    <property type="entry name" value="AA-Vitamin_Transporters"/>
</dbReference>
<accession>A0A2A2MHP6</accession>
<evidence type="ECO:0000256" key="6">
    <source>
        <dbReference type="SAM" id="Phobius"/>
    </source>
</evidence>
<feature type="domain" description="EamA" evidence="7">
    <location>
        <begin position="6"/>
        <end position="130"/>
    </location>
</feature>
<evidence type="ECO:0000313" key="8">
    <source>
        <dbReference type="EMBL" id="PAV98251.1"/>
    </source>
</evidence>
<keyword evidence="5 6" id="KW-0472">Membrane</keyword>
<evidence type="ECO:0000256" key="2">
    <source>
        <dbReference type="ARBA" id="ARBA00022475"/>
    </source>
</evidence>
<feature type="transmembrane region" description="Helical" evidence="6">
    <location>
        <begin position="117"/>
        <end position="136"/>
    </location>
</feature>
<feature type="transmembrane region" description="Helical" evidence="6">
    <location>
        <begin position="7"/>
        <end position="27"/>
    </location>
</feature>
<protein>
    <submittedName>
        <fullName evidence="8">O-acetylserine/cysteine exporter</fullName>
    </submittedName>
</protein>
<sequence length="306" mass="33045">MSVRDMLLALCVVVIWGVNFVVIKVGLHGMPPLLLGALRFIFVVIPAIFFIPRPKIPLKGIVIYGLTISFAQFAFLFCAINLGMPSGIASVVLQSQVFFSVLLGALILGEKVKRSQIVGILLAAAGMFVLAKGGMTGNLTDIPLIALLFTLAAGFSWACGNITNRSIMQNAGTTSIMSLVVWSALVPILPFLLCSWLFEGQAAIENSLTNIHLPTILALCYIAFLSTHVGYGLWGRLLTRYETWRVTPFALLVPVVGLTSGALILGEKIASLQIYGLLLIMLGLLINVFGGRMMTKRIHCPAIEKD</sequence>
<dbReference type="Pfam" id="PF00892">
    <property type="entry name" value="EamA"/>
    <property type="match status" value="2"/>
</dbReference>
<feature type="transmembrane region" description="Helical" evidence="6">
    <location>
        <begin position="246"/>
        <end position="266"/>
    </location>
</feature>
<feature type="transmembrane region" description="Helical" evidence="6">
    <location>
        <begin position="210"/>
        <end position="234"/>
    </location>
</feature>
<dbReference type="AlphaFoldDB" id="A0A2A2MHP6"/>
<name>A0A2A2MHP6_9GAMM</name>
<feature type="transmembrane region" description="Helical" evidence="6">
    <location>
        <begin position="33"/>
        <end position="51"/>
    </location>
</feature>
<feature type="transmembrane region" description="Helical" evidence="6">
    <location>
        <begin position="272"/>
        <end position="289"/>
    </location>
</feature>
<dbReference type="InterPro" id="IPR037185">
    <property type="entry name" value="EmrE-like"/>
</dbReference>
<feature type="transmembrane region" description="Helical" evidence="6">
    <location>
        <begin position="63"/>
        <end position="82"/>
    </location>
</feature>
<keyword evidence="9" id="KW-1185">Reference proteome</keyword>
<dbReference type="EMBL" id="NQMS01000001">
    <property type="protein sequence ID" value="PAV98251.1"/>
    <property type="molecule type" value="Genomic_DNA"/>
</dbReference>
<gene>
    <name evidence="8" type="ORF">CJD50_01855</name>
</gene>
<keyword evidence="3 6" id="KW-0812">Transmembrane</keyword>